<evidence type="ECO:0000313" key="3">
    <source>
        <dbReference type="EMBL" id="MCY1083257.1"/>
    </source>
</evidence>
<evidence type="ECO:0000256" key="1">
    <source>
        <dbReference type="ARBA" id="ARBA00022898"/>
    </source>
</evidence>
<gene>
    <name evidence="3" type="ORF">OV287_53365</name>
</gene>
<dbReference type="Pfam" id="PF00266">
    <property type="entry name" value="Aminotran_5"/>
    <property type="match status" value="1"/>
</dbReference>
<organism evidence="3 4">
    <name type="scientific">Archangium lansingense</name>
    <dbReference type="NCBI Taxonomy" id="2995310"/>
    <lineage>
        <taxon>Bacteria</taxon>
        <taxon>Pseudomonadati</taxon>
        <taxon>Myxococcota</taxon>
        <taxon>Myxococcia</taxon>
        <taxon>Myxococcales</taxon>
        <taxon>Cystobacterineae</taxon>
        <taxon>Archangiaceae</taxon>
        <taxon>Archangium</taxon>
    </lineage>
</organism>
<dbReference type="InterPro" id="IPR015421">
    <property type="entry name" value="PyrdxlP-dep_Trfase_major"/>
</dbReference>
<keyword evidence="4" id="KW-1185">Reference proteome</keyword>
<dbReference type="RefSeq" id="WP_267541793.1">
    <property type="nucleotide sequence ID" value="NZ_JAPNKA010000001.1"/>
</dbReference>
<keyword evidence="3" id="KW-0808">Transferase</keyword>
<comment type="caution">
    <text evidence="3">The sequence shown here is derived from an EMBL/GenBank/DDBJ whole genome shotgun (WGS) entry which is preliminary data.</text>
</comment>
<keyword evidence="1" id="KW-0663">Pyridoxal phosphate</keyword>
<reference evidence="3 4" key="1">
    <citation type="submission" date="2022-11" db="EMBL/GenBank/DDBJ databases">
        <title>Minimal conservation of predation-associated metabolite biosynthetic gene clusters underscores biosynthetic potential of Myxococcota including descriptions for ten novel species: Archangium lansinium sp. nov., Myxococcus landrumus sp. nov., Nannocystis bai.</title>
        <authorList>
            <person name="Ahearne A."/>
            <person name="Stevens C."/>
            <person name="Phillips K."/>
        </authorList>
    </citation>
    <scope>NUCLEOTIDE SEQUENCE [LARGE SCALE GENOMIC DNA]</scope>
    <source>
        <strain evidence="3 4">MIWBW</strain>
    </source>
</reference>
<dbReference type="InterPro" id="IPR015422">
    <property type="entry name" value="PyrdxlP-dep_Trfase_small"/>
</dbReference>
<evidence type="ECO:0000259" key="2">
    <source>
        <dbReference type="Pfam" id="PF00266"/>
    </source>
</evidence>
<sequence length="387" mass="42774">MRARYARAAMILPTQRHLFDLPDDVTWINCAYMSPQLHAVSEVGKESVIRKSRPWLLKPEDFFTDSEALRKLFARLVDADADGVALVPSASYGLAVAAANVPVRVGQRLLVLAEEFPSNVYPWRELAERAGGQVVTVRRPEDGDWTHAVLAELDERTALVAVPNCHWTDGGLVDLVRVGQRAREVGAALAVDATQSLGALPLSVAEVKPDFLAAAGYKWLMGPYSQSFLYVAPRFREGRPIEHNWLMRGGSEDFARLVDYRDDFQPGARRFDVGERSNFVLVPMAMAALRQLLAWGVADVQETLRALTERVAKGARALTLEVPPESQRVGHMVGLKRRGGYGPDVAAKLAARKVFVSVRGDSIRVSPHLYNSEADIDRLLEELDALV</sequence>
<dbReference type="Gene3D" id="3.40.640.10">
    <property type="entry name" value="Type I PLP-dependent aspartate aminotransferase-like (Major domain)"/>
    <property type="match status" value="1"/>
</dbReference>
<dbReference type="GO" id="GO:0008483">
    <property type="term" value="F:transaminase activity"/>
    <property type="evidence" value="ECO:0007669"/>
    <property type="project" value="UniProtKB-KW"/>
</dbReference>
<keyword evidence="3" id="KW-0032">Aminotransferase</keyword>
<accession>A0ABT4AR31</accession>
<dbReference type="InterPro" id="IPR015424">
    <property type="entry name" value="PyrdxlP-dep_Trfase"/>
</dbReference>
<dbReference type="Gene3D" id="3.90.1150.10">
    <property type="entry name" value="Aspartate Aminotransferase, domain 1"/>
    <property type="match status" value="1"/>
</dbReference>
<evidence type="ECO:0000313" key="4">
    <source>
        <dbReference type="Proteomes" id="UP001207654"/>
    </source>
</evidence>
<dbReference type="EMBL" id="JAPNKA010000001">
    <property type="protein sequence ID" value="MCY1083257.1"/>
    <property type="molecule type" value="Genomic_DNA"/>
</dbReference>
<dbReference type="Proteomes" id="UP001207654">
    <property type="component" value="Unassembled WGS sequence"/>
</dbReference>
<dbReference type="InterPro" id="IPR000192">
    <property type="entry name" value="Aminotrans_V_dom"/>
</dbReference>
<feature type="domain" description="Aminotransferase class V" evidence="2">
    <location>
        <begin position="65"/>
        <end position="379"/>
    </location>
</feature>
<protein>
    <submittedName>
        <fullName evidence="3">Aminotransferase class V-fold PLP-dependent enzyme</fullName>
    </submittedName>
</protein>
<dbReference type="SUPFAM" id="SSF53383">
    <property type="entry name" value="PLP-dependent transferases"/>
    <property type="match status" value="1"/>
</dbReference>
<dbReference type="PANTHER" id="PTHR43586:SF15">
    <property type="entry name" value="BLR3095 PROTEIN"/>
    <property type="match status" value="1"/>
</dbReference>
<dbReference type="PANTHER" id="PTHR43586">
    <property type="entry name" value="CYSTEINE DESULFURASE"/>
    <property type="match status" value="1"/>
</dbReference>
<proteinExistence type="predicted"/>
<name>A0ABT4AR31_9BACT</name>